<dbReference type="RefSeq" id="WP_077835247.1">
    <property type="nucleotide sequence ID" value="NZ_CP096983.1"/>
</dbReference>
<keyword evidence="2" id="KW-1185">Reference proteome</keyword>
<dbReference type="Proteomes" id="UP000190951">
    <property type="component" value="Chromosome"/>
</dbReference>
<dbReference type="EMBL" id="CP096983">
    <property type="protein sequence ID" value="URZ09971.1"/>
    <property type="molecule type" value="Genomic_DNA"/>
</dbReference>
<organism evidence="1 2">
    <name type="scientific">Clostridium felsineum</name>
    <dbReference type="NCBI Taxonomy" id="36839"/>
    <lineage>
        <taxon>Bacteria</taxon>
        <taxon>Bacillati</taxon>
        <taxon>Bacillota</taxon>
        <taxon>Clostridia</taxon>
        <taxon>Eubacteriales</taxon>
        <taxon>Clostridiaceae</taxon>
        <taxon>Clostridium</taxon>
    </lineage>
</organism>
<dbReference type="PROSITE" id="PS51257">
    <property type="entry name" value="PROKAR_LIPOPROTEIN"/>
    <property type="match status" value="1"/>
</dbReference>
<dbReference type="AlphaFoldDB" id="A0A1S8LSK6"/>
<name>A0A1S8LSK6_9CLOT</name>
<protein>
    <submittedName>
        <fullName evidence="1">Uncharacterized protein</fullName>
    </submittedName>
</protein>
<reference evidence="1 2" key="1">
    <citation type="submission" date="2022-04" db="EMBL/GenBank/DDBJ databases">
        <title>Genome sequence of C. roseum typestrain.</title>
        <authorList>
            <person name="Poehlein A."/>
            <person name="Schoch T."/>
            <person name="Duerre P."/>
            <person name="Daniel R."/>
        </authorList>
    </citation>
    <scope>NUCLEOTIDE SEQUENCE [LARGE SCALE GENOMIC DNA]</scope>
    <source>
        <strain evidence="1 2">DSM 7320</strain>
    </source>
</reference>
<proteinExistence type="predicted"/>
<evidence type="ECO:0000313" key="2">
    <source>
        <dbReference type="Proteomes" id="UP000190951"/>
    </source>
</evidence>
<sequence>MKKKKKILIAAATLLVLLTTGCSSKKQTSDNTSTVKAATKAKQKWVLSDTTADLKSKYSISQTEFVSNGQDIINILKDLCDKEGITYTTNYKYSKGHWLSFDTGNIKLKSEKGHSYTISYTGDIITASNTSNAFNNVEIDVSQKDTGKPFDADSCKFLKKIIVKLTDNNDYNFKSFNDAVKQVDKDCTKKVLSDRLKTNSKSFETVRIVKYSENKDTLEYKFVTGKMNLK</sequence>
<accession>A0A1S8LSK6</accession>
<dbReference type="KEGG" id="crw:CROST_006790"/>
<gene>
    <name evidence="1" type="ORF">CROST_006790</name>
</gene>
<evidence type="ECO:0000313" key="1">
    <source>
        <dbReference type="EMBL" id="URZ09971.1"/>
    </source>
</evidence>